<reference evidence="1" key="1">
    <citation type="journal article" date="2023" name="Science">
        <title>Elucidation of the pathway for biosynthesis of saponin adjuvants from the soapbark tree.</title>
        <authorList>
            <person name="Reed J."/>
            <person name="Orme A."/>
            <person name="El-Demerdash A."/>
            <person name="Owen C."/>
            <person name="Martin L.B.B."/>
            <person name="Misra R.C."/>
            <person name="Kikuchi S."/>
            <person name="Rejzek M."/>
            <person name="Martin A.C."/>
            <person name="Harkess A."/>
            <person name="Leebens-Mack J."/>
            <person name="Louveau T."/>
            <person name="Stephenson M.J."/>
            <person name="Osbourn A."/>
        </authorList>
    </citation>
    <scope>NUCLEOTIDE SEQUENCE</scope>
    <source>
        <strain evidence="1">S10</strain>
    </source>
</reference>
<protein>
    <submittedName>
        <fullName evidence="1">UPF0481 protein</fullName>
    </submittedName>
</protein>
<keyword evidence="2" id="KW-1185">Reference proteome</keyword>
<dbReference type="EMBL" id="JARAOO010000007">
    <property type="protein sequence ID" value="KAJ7962032.1"/>
    <property type="molecule type" value="Genomic_DNA"/>
</dbReference>
<name>A0AAD7LQ35_QUISA</name>
<dbReference type="KEGG" id="qsa:O6P43_017314"/>
<dbReference type="PANTHER" id="PTHR31170">
    <property type="entry name" value="BNAC04G53230D PROTEIN"/>
    <property type="match status" value="1"/>
</dbReference>
<organism evidence="1 2">
    <name type="scientific">Quillaja saponaria</name>
    <name type="common">Soap bark tree</name>
    <dbReference type="NCBI Taxonomy" id="32244"/>
    <lineage>
        <taxon>Eukaryota</taxon>
        <taxon>Viridiplantae</taxon>
        <taxon>Streptophyta</taxon>
        <taxon>Embryophyta</taxon>
        <taxon>Tracheophyta</taxon>
        <taxon>Spermatophyta</taxon>
        <taxon>Magnoliopsida</taxon>
        <taxon>eudicotyledons</taxon>
        <taxon>Gunneridae</taxon>
        <taxon>Pentapetalae</taxon>
        <taxon>rosids</taxon>
        <taxon>fabids</taxon>
        <taxon>Fabales</taxon>
        <taxon>Quillajaceae</taxon>
        <taxon>Quillaja</taxon>
    </lineage>
</organism>
<dbReference type="Proteomes" id="UP001163823">
    <property type="component" value="Chromosome 7"/>
</dbReference>
<dbReference type="InterPro" id="IPR004158">
    <property type="entry name" value="DUF247_pln"/>
</dbReference>
<accession>A0AAD7LQ35</accession>
<proteinExistence type="predicted"/>
<evidence type="ECO:0000313" key="1">
    <source>
        <dbReference type="EMBL" id="KAJ7962032.1"/>
    </source>
</evidence>
<dbReference type="Pfam" id="PF03140">
    <property type="entry name" value="DUF247"/>
    <property type="match status" value="2"/>
</dbReference>
<comment type="caution">
    <text evidence="1">The sequence shown here is derived from an EMBL/GenBank/DDBJ whole genome shotgun (WGS) entry which is preliminary data.</text>
</comment>
<dbReference type="AlphaFoldDB" id="A0AAD7LQ35"/>
<evidence type="ECO:0000313" key="2">
    <source>
        <dbReference type="Proteomes" id="UP001163823"/>
    </source>
</evidence>
<gene>
    <name evidence="1" type="ORF">O6P43_017314</name>
</gene>
<dbReference type="PANTHER" id="PTHR31170:SF9">
    <property type="entry name" value="PROTEIN, PUTATIVE (DUF247)-RELATED"/>
    <property type="match status" value="1"/>
</dbReference>
<sequence length="284" mass="32579">MKSDRPFGKFKDYIVENGIRNCHADISMPDDKEFTDMIALDAVFIMEFFLSAKENPEGGNDCKHKNTNTVKHLTELLRCFYIPLDLSPNQLDNYGVSYSATKLYDSGISFKAVQERYLLDVNFTKNSYICWLFSLLTRKKIAKARLELPKLIIEDGIECKLRNLIALEQCHYPEQFFICDYVSLIEGLIETQEDVDFLLGEKVIVNGLGSNRAVAELVNSLCREILMTSSCYEKQLIKGLNEHYKDPFNLTMGTLRSVYLKDMWRATSTIVGLAVLAFTFVNFF</sequence>